<evidence type="ECO:0000256" key="1">
    <source>
        <dbReference type="ARBA" id="ARBA00006484"/>
    </source>
</evidence>
<proteinExistence type="inferred from homology"/>
<organism evidence="4 5">
    <name type="scientific">Novosphingobium indicum</name>
    <dbReference type="NCBI Taxonomy" id="462949"/>
    <lineage>
        <taxon>Bacteria</taxon>
        <taxon>Pseudomonadati</taxon>
        <taxon>Pseudomonadota</taxon>
        <taxon>Alphaproteobacteria</taxon>
        <taxon>Sphingomonadales</taxon>
        <taxon>Sphingomonadaceae</taxon>
        <taxon>Novosphingobium</taxon>
    </lineage>
</organism>
<dbReference type="PRINTS" id="PR00080">
    <property type="entry name" value="SDRFAMILY"/>
</dbReference>
<protein>
    <recommendedName>
        <fullName evidence="6">Short-chain dehydrogenase</fullName>
    </recommendedName>
</protein>
<comment type="caution">
    <text evidence="4">The sequence shown here is derived from an EMBL/GenBank/DDBJ whole genome shotgun (WGS) entry which is preliminary data.</text>
</comment>
<dbReference type="EMBL" id="BMLK01000044">
    <property type="protein sequence ID" value="GGN62259.1"/>
    <property type="molecule type" value="Genomic_DNA"/>
</dbReference>
<reference evidence="5" key="1">
    <citation type="journal article" date="2019" name="Int. J. Syst. Evol. Microbiol.">
        <title>The Global Catalogue of Microorganisms (GCM) 10K type strain sequencing project: providing services to taxonomists for standard genome sequencing and annotation.</title>
        <authorList>
            <consortium name="The Broad Institute Genomics Platform"/>
            <consortium name="The Broad Institute Genome Sequencing Center for Infectious Disease"/>
            <person name="Wu L."/>
            <person name="Ma J."/>
        </authorList>
    </citation>
    <scope>NUCLEOTIDE SEQUENCE [LARGE SCALE GENOMIC DNA]</scope>
    <source>
        <strain evidence="5">CGMCC 1.6784</strain>
    </source>
</reference>
<accession>A0ABQ2K2B0</accession>
<gene>
    <name evidence="4" type="ORF">GCM10011349_45760</name>
</gene>
<dbReference type="Proteomes" id="UP000605099">
    <property type="component" value="Unassembled WGS sequence"/>
</dbReference>
<dbReference type="PRINTS" id="PR00081">
    <property type="entry name" value="GDHRDH"/>
</dbReference>
<evidence type="ECO:0000313" key="5">
    <source>
        <dbReference type="Proteomes" id="UP000605099"/>
    </source>
</evidence>
<dbReference type="InterPro" id="IPR036291">
    <property type="entry name" value="NAD(P)-bd_dom_sf"/>
</dbReference>
<dbReference type="InterPro" id="IPR002347">
    <property type="entry name" value="SDR_fam"/>
</dbReference>
<comment type="similarity">
    <text evidence="1 3">Belongs to the short-chain dehydrogenases/reductases (SDR) family.</text>
</comment>
<dbReference type="PANTHER" id="PTHR43391:SF26">
    <property type="entry name" value="BLL7251 PROTEIN"/>
    <property type="match status" value="1"/>
</dbReference>
<dbReference type="SUPFAM" id="SSF51735">
    <property type="entry name" value="NAD(P)-binding Rossmann-fold domains"/>
    <property type="match status" value="1"/>
</dbReference>
<dbReference type="CDD" id="cd05233">
    <property type="entry name" value="SDR_c"/>
    <property type="match status" value="1"/>
</dbReference>
<keyword evidence="2" id="KW-0560">Oxidoreductase</keyword>
<evidence type="ECO:0008006" key="6">
    <source>
        <dbReference type="Google" id="ProtNLM"/>
    </source>
</evidence>
<sequence>MTTFEGKAALIIGAGQNIGRQIAKEWARRGARVAVADISEDGARETAEMLRGLGFESCGLQCNVLDEDSVRKTIEAAEKQFGPLDIHMNNAGILSGGDPQDIPVSEWQRMFDVNVFGMVRANNIIVPKMMERGSGHIVNTASFAGLYPFASSRIHYAASKAAVVSMSQNLALHLMQFGVNVSCLCPGPVMTSSPDAMKHFSENYTMRAPGSHLWVKSQQETAKILSDAMEQGRIIIPTHEEVWKTLPGVAADPDAFIAKKHAEFLGGDNGKPSITQTVIDSINE</sequence>
<dbReference type="RefSeq" id="WP_188823687.1">
    <property type="nucleotide sequence ID" value="NZ_BMLK01000044.1"/>
</dbReference>
<evidence type="ECO:0000256" key="2">
    <source>
        <dbReference type="ARBA" id="ARBA00023002"/>
    </source>
</evidence>
<dbReference type="Pfam" id="PF00106">
    <property type="entry name" value="adh_short"/>
    <property type="match status" value="1"/>
</dbReference>
<dbReference type="PANTHER" id="PTHR43391">
    <property type="entry name" value="RETINOL DEHYDROGENASE-RELATED"/>
    <property type="match status" value="1"/>
</dbReference>
<name>A0ABQ2K2B0_9SPHN</name>
<evidence type="ECO:0000256" key="3">
    <source>
        <dbReference type="RuleBase" id="RU000363"/>
    </source>
</evidence>
<evidence type="ECO:0000313" key="4">
    <source>
        <dbReference type="EMBL" id="GGN62259.1"/>
    </source>
</evidence>
<keyword evidence="5" id="KW-1185">Reference proteome</keyword>
<dbReference type="Gene3D" id="3.40.50.720">
    <property type="entry name" value="NAD(P)-binding Rossmann-like Domain"/>
    <property type="match status" value="1"/>
</dbReference>